<dbReference type="GO" id="GO:0009055">
    <property type="term" value="F:electron transfer activity"/>
    <property type="evidence" value="ECO:0007669"/>
    <property type="project" value="InterPro"/>
</dbReference>
<dbReference type="Proteomes" id="UP000277498">
    <property type="component" value="Unassembled WGS sequence"/>
</dbReference>
<keyword evidence="6 13" id="KW-0812">Transmembrane</keyword>
<keyword evidence="10" id="KW-0408">Iron</keyword>
<dbReference type="GO" id="GO:0046872">
    <property type="term" value="F:metal ion binding"/>
    <property type="evidence" value="ECO:0007669"/>
    <property type="project" value="UniProtKB-KW"/>
</dbReference>
<evidence type="ECO:0000256" key="1">
    <source>
        <dbReference type="ARBA" id="ARBA00001970"/>
    </source>
</evidence>
<dbReference type="PANTHER" id="PTHR30529:SF7">
    <property type="entry name" value="CYTOCHROME B561 BACTERIAL_NI-HYDROGENASE DOMAIN-CONTAINING PROTEIN"/>
    <property type="match status" value="1"/>
</dbReference>
<evidence type="ECO:0000256" key="3">
    <source>
        <dbReference type="ARBA" id="ARBA00022448"/>
    </source>
</evidence>
<dbReference type="InterPro" id="IPR052168">
    <property type="entry name" value="Cytochrome_b561_oxidase"/>
</dbReference>
<feature type="transmembrane region" description="Helical" evidence="13">
    <location>
        <begin position="21"/>
        <end position="39"/>
    </location>
</feature>
<dbReference type="SUPFAM" id="SSF81342">
    <property type="entry name" value="Transmembrane di-heme cytochromes"/>
    <property type="match status" value="1"/>
</dbReference>
<evidence type="ECO:0000256" key="13">
    <source>
        <dbReference type="SAM" id="Phobius"/>
    </source>
</evidence>
<gene>
    <name evidence="15" type="ORF">XINFAN_02811</name>
</gene>
<keyword evidence="7" id="KW-0479">Metal-binding</keyword>
<comment type="cofactor">
    <cofactor evidence="1">
        <name>heme b</name>
        <dbReference type="ChEBI" id="CHEBI:60344"/>
    </cofactor>
</comment>
<feature type="transmembrane region" description="Helical" evidence="13">
    <location>
        <begin position="98"/>
        <end position="117"/>
    </location>
</feature>
<evidence type="ECO:0000256" key="2">
    <source>
        <dbReference type="ARBA" id="ARBA00004651"/>
    </source>
</evidence>
<evidence type="ECO:0000256" key="11">
    <source>
        <dbReference type="ARBA" id="ARBA00023136"/>
    </source>
</evidence>
<evidence type="ECO:0000256" key="5">
    <source>
        <dbReference type="ARBA" id="ARBA00022617"/>
    </source>
</evidence>
<accession>A0A3P5XIC5</accession>
<evidence type="ECO:0000256" key="10">
    <source>
        <dbReference type="ARBA" id="ARBA00023004"/>
    </source>
</evidence>
<dbReference type="Pfam" id="PF01292">
    <property type="entry name" value="Ni_hydr_CYTB"/>
    <property type="match status" value="1"/>
</dbReference>
<evidence type="ECO:0000256" key="6">
    <source>
        <dbReference type="ARBA" id="ARBA00022692"/>
    </source>
</evidence>
<sequence>MTRTSLPLKDTPRAYGRVTRILHWSIAALILWQFTTMILKNGLGWSPRDSAVVGSHGMVGTAVFGLIVLRVLWALINRGNRPDHGAGLIGIAAKAGHGLLYLVMLIVPLAALSRAFGSERPFGPFGFELFPAREEPIAWMVAFGDAVHGELGWVLGLLILGHIAMVAVHEGMWRDGTLAKMAGRRALAKG</sequence>
<dbReference type="RefSeq" id="WP_124087542.1">
    <property type="nucleotide sequence ID" value="NZ_UXAW01000083.1"/>
</dbReference>
<comment type="subcellular location">
    <subcellularLocation>
        <location evidence="2">Cell membrane</location>
        <topology evidence="2">Multi-pass membrane protein</topology>
    </subcellularLocation>
</comment>
<dbReference type="InterPro" id="IPR016174">
    <property type="entry name" value="Di-haem_cyt_TM"/>
</dbReference>
<protein>
    <recommendedName>
        <fullName evidence="14">Cytochrome b561 bacterial/Ni-hydrogenase domain-containing protein</fullName>
    </recommendedName>
</protein>
<keyword evidence="9 13" id="KW-1133">Transmembrane helix</keyword>
<evidence type="ECO:0000256" key="8">
    <source>
        <dbReference type="ARBA" id="ARBA00022982"/>
    </source>
</evidence>
<feature type="domain" description="Cytochrome b561 bacterial/Ni-hydrogenase" evidence="14">
    <location>
        <begin position="15"/>
        <end position="182"/>
    </location>
</feature>
<organism evidence="15 16">
    <name type="scientific">Pseudogemmobacter humi</name>
    <dbReference type="NCBI Taxonomy" id="2483812"/>
    <lineage>
        <taxon>Bacteria</taxon>
        <taxon>Pseudomonadati</taxon>
        <taxon>Pseudomonadota</taxon>
        <taxon>Alphaproteobacteria</taxon>
        <taxon>Rhodobacterales</taxon>
        <taxon>Paracoccaceae</taxon>
        <taxon>Pseudogemmobacter</taxon>
    </lineage>
</organism>
<comment type="similarity">
    <text evidence="12">Belongs to the cytochrome b561 family.</text>
</comment>
<dbReference type="GO" id="GO:0020037">
    <property type="term" value="F:heme binding"/>
    <property type="evidence" value="ECO:0007669"/>
    <property type="project" value="TreeGrafter"/>
</dbReference>
<dbReference type="GO" id="GO:0022904">
    <property type="term" value="P:respiratory electron transport chain"/>
    <property type="evidence" value="ECO:0007669"/>
    <property type="project" value="InterPro"/>
</dbReference>
<evidence type="ECO:0000313" key="15">
    <source>
        <dbReference type="EMBL" id="VDC31315.1"/>
    </source>
</evidence>
<dbReference type="PANTHER" id="PTHR30529">
    <property type="entry name" value="CYTOCHROME B561"/>
    <property type="match status" value="1"/>
</dbReference>
<keyword evidence="5" id="KW-0349">Heme</keyword>
<feature type="transmembrane region" description="Helical" evidence="13">
    <location>
        <begin position="59"/>
        <end position="77"/>
    </location>
</feature>
<keyword evidence="4" id="KW-1003">Cell membrane</keyword>
<evidence type="ECO:0000256" key="4">
    <source>
        <dbReference type="ARBA" id="ARBA00022475"/>
    </source>
</evidence>
<dbReference type="AlphaFoldDB" id="A0A3P5XIC5"/>
<evidence type="ECO:0000256" key="7">
    <source>
        <dbReference type="ARBA" id="ARBA00022723"/>
    </source>
</evidence>
<name>A0A3P5XIC5_9RHOB</name>
<dbReference type="EMBL" id="UXAW01000083">
    <property type="protein sequence ID" value="VDC31315.1"/>
    <property type="molecule type" value="Genomic_DNA"/>
</dbReference>
<dbReference type="GO" id="GO:0005886">
    <property type="term" value="C:plasma membrane"/>
    <property type="evidence" value="ECO:0007669"/>
    <property type="project" value="UniProtKB-SubCell"/>
</dbReference>
<keyword evidence="11 13" id="KW-0472">Membrane</keyword>
<feature type="transmembrane region" description="Helical" evidence="13">
    <location>
        <begin position="137"/>
        <end position="164"/>
    </location>
</feature>
<keyword evidence="8" id="KW-0249">Electron transport</keyword>
<reference evidence="15 16" key="1">
    <citation type="submission" date="2018-11" db="EMBL/GenBank/DDBJ databases">
        <authorList>
            <person name="Criscuolo A."/>
        </authorList>
    </citation>
    <scope>NUCLEOTIDE SEQUENCE [LARGE SCALE GENOMIC DNA]</scope>
    <source>
        <strain evidence="15">ACIP111625</strain>
    </source>
</reference>
<evidence type="ECO:0000256" key="9">
    <source>
        <dbReference type="ARBA" id="ARBA00022989"/>
    </source>
</evidence>
<dbReference type="InterPro" id="IPR011577">
    <property type="entry name" value="Cyt_b561_bac/Ni-Hgenase"/>
</dbReference>
<proteinExistence type="inferred from homology"/>
<keyword evidence="16" id="KW-1185">Reference proteome</keyword>
<evidence type="ECO:0000313" key="16">
    <source>
        <dbReference type="Proteomes" id="UP000277498"/>
    </source>
</evidence>
<keyword evidence="3" id="KW-0813">Transport</keyword>
<evidence type="ECO:0000256" key="12">
    <source>
        <dbReference type="ARBA" id="ARBA00037975"/>
    </source>
</evidence>
<evidence type="ECO:0000259" key="14">
    <source>
        <dbReference type="Pfam" id="PF01292"/>
    </source>
</evidence>
<dbReference type="OrthoDB" id="7280471at2"/>